<gene>
    <name evidence="2" type="ORF">D3873_05175</name>
</gene>
<keyword evidence="3" id="KW-1185">Reference proteome</keyword>
<protein>
    <submittedName>
        <fullName evidence="2">SDR family oxidoreductase</fullName>
    </submittedName>
</protein>
<evidence type="ECO:0000256" key="1">
    <source>
        <dbReference type="ARBA" id="ARBA00006484"/>
    </source>
</evidence>
<name>A0A385YS37_9BACL</name>
<accession>A0A385YS37</accession>
<dbReference type="KEGG" id="paek:D3873_05175"/>
<proteinExistence type="inferred from homology"/>
<evidence type="ECO:0000313" key="2">
    <source>
        <dbReference type="EMBL" id="AYC29301.1"/>
    </source>
</evidence>
<evidence type="ECO:0000313" key="3">
    <source>
        <dbReference type="Proteomes" id="UP000265725"/>
    </source>
</evidence>
<dbReference type="PANTHER" id="PTHR42879:SF2">
    <property type="entry name" value="3-OXOACYL-[ACYL-CARRIER-PROTEIN] REDUCTASE FABG"/>
    <property type="match status" value="1"/>
</dbReference>
<dbReference type="EMBL" id="CP032418">
    <property type="protein sequence ID" value="AYC29301.1"/>
    <property type="molecule type" value="Genomic_DNA"/>
</dbReference>
<dbReference type="Proteomes" id="UP000265725">
    <property type="component" value="Chromosome"/>
</dbReference>
<dbReference type="InterPro" id="IPR050259">
    <property type="entry name" value="SDR"/>
</dbReference>
<dbReference type="PANTHER" id="PTHR42879">
    <property type="entry name" value="3-OXOACYL-(ACYL-CARRIER-PROTEIN) REDUCTASE"/>
    <property type="match status" value="1"/>
</dbReference>
<dbReference type="AlphaFoldDB" id="A0A385YS37"/>
<dbReference type="SUPFAM" id="SSF51735">
    <property type="entry name" value="NAD(P)-binding Rossmann-fold domains"/>
    <property type="match status" value="1"/>
</dbReference>
<dbReference type="Pfam" id="PF13561">
    <property type="entry name" value="adh_short_C2"/>
    <property type="match status" value="1"/>
</dbReference>
<dbReference type="PRINTS" id="PR00081">
    <property type="entry name" value="GDHRDH"/>
</dbReference>
<dbReference type="InterPro" id="IPR036291">
    <property type="entry name" value="NAD(P)-bd_dom_sf"/>
</dbReference>
<dbReference type="NCBIfam" id="NF047420">
    <property type="entry name" value="EF_P_mod_YmfI"/>
    <property type="match status" value="1"/>
</dbReference>
<dbReference type="InterPro" id="IPR002347">
    <property type="entry name" value="SDR_fam"/>
</dbReference>
<dbReference type="CDD" id="cd05233">
    <property type="entry name" value="SDR_c"/>
    <property type="match status" value="1"/>
</dbReference>
<comment type="similarity">
    <text evidence="1">Belongs to the short-chain dehydrogenases/reductases (SDR) family.</text>
</comment>
<dbReference type="Gene3D" id="3.40.50.720">
    <property type="entry name" value="NAD(P)-binding Rossmann-like Domain"/>
    <property type="match status" value="1"/>
</dbReference>
<organism evidence="2 3">
    <name type="scientific">Paenisporosarcina cavernae</name>
    <dbReference type="NCBI Taxonomy" id="2320858"/>
    <lineage>
        <taxon>Bacteria</taxon>
        <taxon>Bacillati</taxon>
        <taxon>Bacillota</taxon>
        <taxon>Bacilli</taxon>
        <taxon>Bacillales</taxon>
        <taxon>Caryophanaceae</taxon>
        <taxon>Paenisporosarcina</taxon>
    </lineage>
</organism>
<dbReference type="OrthoDB" id="9803333at2"/>
<reference evidence="3" key="1">
    <citation type="submission" date="2018-09" db="EMBL/GenBank/DDBJ databases">
        <authorList>
            <person name="Zhu H."/>
        </authorList>
    </citation>
    <scope>NUCLEOTIDE SEQUENCE [LARGE SCALE GENOMIC DNA]</scope>
    <source>
        <strain evidence="3">K2R23-3</strain>
    </source>
</reference>
<sequence length="267" mass="29788">MLSNLLRHLQEMKNKLFLKCFLQLRNAIRMNKAIIFGSSGGIGEAIADELAKSGWNLILHYFEHEPPVERYQETFPTQSFETLQLNFHQPQQIESWLQQAPPANCLIFAHGNSLEKMADETSLEEINDLFRVHVSTPMIISGHYQQVLRNMPNSSIVFISSIWGSVGAAYETAYSAVKGAQLSFTKALAKEYASLGIRVNALTPGWINTTMNAHYAKEEIAVAKLTIPLQRIGSPAEVAKPVRFLASTSASYITGQVIQVDGGWFMK</sequence>